<evidence type="ECO:0000256" key="1">
    <source>
        <dbReference type="ARBA" id="ARBA00001971"/>
    </source>
</evidence>
<evidence type="ECO:0000256" key="2">
    <source>
        <dbReference type="ARBA" id="ARBA00003690"/>
    </source>
</evidence>
<dbReference type="PRINTS" id="PR00385">
    <property type="entry name" value="P450"/>
</dbReference>
<dbReference type="EMBL" id="GANO01001859">
    <property type="protein sequence ID" value="JAB58012.1"/>
    <property type="molecule type" value="mRNA"/>
</dbReference>
<keyword evidence="12 15" id="KW-0503">Monooxygenase</keyword>
<dbReference type="CDD" id="cd11056">
    <property type="entry name" value="CYP6-like"/>
    <property type="match status" value="1"/>
</dbReference>
<dbReference type="InterPro" id="IPR036396">
    <property type="entry name" value="Cyt_P450_sf"/>
</dbReference>
<sequence>MLLYLVILIVCLVYYFVRQKFSYWSDRNVAHLPPKFPLGNLTGMGTKYHLIDIMRSTYEKFKNSEKIAGMYFSFGPVLVPIDLNIVETILVKNFSSFPNRGVYLNEKDEPLSAHLFAIEDEKWRFLRTKLSPTFTSGKIKFMYNTIASLGDDFLQIFLDGIDSNEPVDVKNVCQRFTSDVITSCAFGLDPQSLRTGTSEVLENGNKILIQPGWKSAKFFLLMMFRKWGQRLHIKSFPTEVSDFFYNLTKHTVEQREKDNIVRNDFLNLLIQIRNENSDDGNQLTIEQIAAQSLLFLIAGFETTSSTLTFALFNLARHTDVQDKVREEIQRTLAEHDGEISYAALKDMKYIDQVINETLRLFSPLGTVTRVAKTDFLLADTKMFIPKGQIIVIPVHAIHRDANIYPDPEKFDPDRFDSEIVQLRHKCSFIPFGNGPRNCIARRFGLLEVKFGIVKLLSQLKLTVNENTQLPLQFDNRSQILQSKNLILLNVEKF</sequence>
<keyword evidence="13" id="KW-0472">Membrane</keyword>
<evidence type="ECO:0000256" key="5">
    <source>
        <dbReference type="ARBA" id="ARBA00010617"/>
    </source>
</evidence>
<evidence type="ECO:0000256" key="3">
    <source>
        <dbReference type="ARBA" id="ARBA00004174"/>
    </source>
</evidence>
<dbReference type="Gene3D" id="1.10.630.10">
    <property type="entry name" value="Cytochrome P450"/>
    <property type="match status" value="1"/>
</dbReference>
<keyword evidence="10 15" id="KW-0560">Oxidoreductase</keyword>
<comment type="subcellular location">
    <subcellularLocation>
        <location evidence="4">Endoplasmic reticulum membrane</location>
        <topology evidence="4">Peripheral membrane protein</topology>
    </subcellularLocation>
    <subcellularLocation>
        <location evidence="3">Microsome membrane</location>
        <topology evidence="3">Peripheral membrane protein</topology>
    </subcellularLocation>
</comment>
<keyword evidence="9" id="KW-0492">Microsome</keyword>
<evidence type="ECO:0000256" key="13">
    <source>
        <dbReference type="ARBA" id="ARBA00023136"/>
    </source>
</evidence>
<evidence type="ECO:0000256" key="6">
    <source>
        <dbReference type="ARBA" id="ARBA00022617"/>
    </source>
</evidence>
<evidence type="ECO:0000256" key="10">
    <source>
        <dbReference type="ARBA" id="ARBA00023002"/>
    </source>
</evidence>
<evidence type="ECO:0000256" key="11">
    <source>
        <dbReference type="ARBA" id="ARBA00023004"/>
    </source>
</evidence>
<comment type="similarity">
    <text evidence="5 15">Belongs to the cytochrome P450 family.</text>
</comment>
<dbReference type="InterPro" id="IPR002403">
    <property type="entry name" value="Cyt_P450_E_grp-IV"/>
</dbReference>
<accession>U5EKC8</accession>
<dbReference type="AlphaFoldDB" id="U5EKC8"/>
<comment type="function">
    <text evidence="2">May be involved in the metabolism of insect hormones and in the breakdown of synthetic insecticides.</text>
</comment>
<keyword evidence="8" id="KW-0256">Endoplasmic reticulum</keyword>
<evidence type="ECO:0000256" key="15">
    <source>
        <dbReference type="RuleBase" id="RU000461"/>
    </source>
</evidence>
<evidence type="ECO:0000256" key="7">
    <source>
        <dbReference type="ARBA" id="ARBA00022723"/>
    </source>
</evidence>
<dbReference type="PANTHER" id="PTHR24292">
    <property type="entry name" value="CYTOCHROME P450"/>
    <property type="match status" value="1"/>
</dbReference>
<dbReference type="GO" id="GO:0005506">
    <property type="term" value="F:iron ion binding"/>
    <property type="evidence" value="ECO:0007669"/>
    <property type="project" value="InterPro"/>
</dbReference>
<evidence type="ECO:0000256" key="14">
    <source>
        <dbReference type="PIRSR" id="PIRSR602403-1"/>
    </source>
</evidence>
<keyword evidence="11 14" id="KW-0408">Iron</keyword>
<keyword evidence="7 14" id="KW-0479">Metal-binding</keyword>
<evidence type="ECO:0000313" key="16">
    <source>
        <dbReference type="EMBL" id="JAB58012.1"/>
    </source>
</evidence>
<organism evidence="16">
    <name type="scientific">Corethrella appendiculata</name>
    <dbReference type="NCBI Taxonomy" id="1370023"/>
    <lineage>
        <taxon>Eukaryota</taxon>
        <taxon>Metazoa</taxon>
        <taxon>Ecdysozoa</taxon>
        <taxon>Arthropoda</taxon>
        <taxon>Hexapoda</taxon>
        <taxon>Insecta</taxon>
        <taxon>Pterygota</taxon>
        <taxon>Neoptera</taxon>
        <taxon>Endopterygota</taxon>
        <taxon>Diptera</taxon>
        <taxon>Nematocera</taxon>
        <taxon>Culicoidea</taxon>
        <taxon>Chaoboridae</taxon>
        <taxon>Corethrella</taxon>
    </lineage>
</organism>
<dbReference type="PROSITE" id="PS00086">
    <property type="entry name" value="CYTOCHROME_P450"/>
    <property type="match status" value="1"/>
</dbReference>
<dbReference type="FunFam" id="1.10.630.10:FF:000042">
    <property type="entry name" value="Cytochrome P450"/>
    <property type="match status" value="1"/>
</dbReference>
<dbReference type="PRINTS" id="PR00465">
    <property type="entry name" value="EP450IV"/>
</dbReference>
<keyword evidence="6 14" id="KW-0349">Heme</keyword>
<dbReference type="GO" id="GO:0005789">
    <property type="term" value="C:endoplasmic reticulum membrane"/>
    <property type="evidence" value="ECO:0007669"/>
    <property type="project" value="UniProtKB-SubCell"/>
</dbReference>
<dbReference type="GO" id="GO:0004497">
    <property type="term" value="F:monooxygenase activity"/>
    <property type="evidence" value="ECO:0007669"/>
    <property type="project" value="UniProtKB-KW"/>
</dbReference>
<dbReference type="GO" id="GO:0020037">
    <property type="term" value="F:heme binding"/>
    <property type="evidence" value="ECO:0007669"/>
    <property type="project" value="InterPro"/>
</dbReference>
<dbReference type="InterPro" id="IPR017972">
    <property type="entry name" value="Cyt_P450_CS"/>
</dbReference>
<evidence type="ECO:0000256" key="12">
    <source>
        <dbReference type="ARBA" id="ARBA00023033"/>
    </source>
</evidence>
<dbReference type="InterPro" id="IPR050476">
    <property type="entry name" value="Insect_CytP450_Detox"/>
</dbReference>
<comment type="cofactor">
    <cofactor evidence="1 14">
        <name>heme</name>
        <dbReference type="ChEBI" id="CHEBI:30413"/>
    </cofactor>
</comment>
<evidence type="ECO:0000256" key="8">
    <source>
        <dbReference type="ARBA" id="ARBA00022824"/>
    </source>
</evidence>
<dbReference type="Pfam" id="PF00067">
    <property type="entry name" value="p450"/>
    <property type="match status" value="1"/>
</dbReference>
<dbReference type="SUPFAM" id="SSF48264">
    <property type="entry name" value="Cytochrome P450"/>
    <property type="match status" value="1"/>
</dbReference>
<protein>
    <submittedName>
        <fullName evidence="16">Putative cytochrome</fullName>
    </submittedName>
</protein>
<reference evidence="16" key="1">
    <citation type="journal article" date="2014" name="Insect Biochem. Mol. Biol.">
        <title>An insight into the sialome of the frog biting fly, Corethrella appendiculata.</title>
        <authorList>
            <person name="Ribeiro J.M.C."/>
            <person name="Chagas A.C."/>
            <person name="Pham V.M."/>
            <person name="Lounibos L.P."/>
            <person name="Calvo E."/>
        </authorList>
    </citation>
    <scope>NUCLEOTIDE SEQUENCE</scope>
    <source>
        <tissue evidence="16">Salivary glands</tissue>
    </source>
</reference>
<evidence type="ECO:0000256" key="4">
    <source>
        <dbReference type="ARBA" id="ARBA00004406"/>
    </source>
</evidence>
<evidence type="ECO:0000256" key="9">
    <source>
        <dbReference type="ARBA" id="ARBA00022848"/>
    </source>
</evidence>
<feature type="binding site" description="axial binding residue" evidence="14">
    <location>
        <position position="438"/>
    </location>
    <ligand>
        <name>heme</name>
        <dbReference type="ChEBI" id="CHEBI:30413"/>
    </ligand>
    <ligandPart>
        <name>Fe</name>
        <dbReference type="ChEBI" id="CHEBI:18248"/>
    </ligandPart>
</feature>
<dbReference type="PANTHER" id="PTHR24292:SF100">
    <property type="entry name" value="CYTOCHROME P450 6A16, ISOFORM B-RELATED"/>
    <property type="match status" value="1"/>
</dbReference>
<dbReference type="InterPro" id="IPR001128">
    <property type="entry name" value="Cyt_P450"/>
</dbReference>
<proteinExistence type="evidence at transcript level"/>
<name>U5EKC8_9DIPT</name>
<dbReference type="GO" id="GO:0016705">
    <property type="term" value="F:oxidoreductase activity, acting on paired donors, with incorporation or reduction of molecular oxygen"/>
    <property type="evidence" value="ECO:0007669"/>
    <property type="project" value="InterPro"/>
</dbReference>